<dbReference type="AlphaFoldDB" id="A0AAD5M9W1"/>
<keyword evidence="3 6" id="KW-1133">Transmembrane helix</keyword>
<gene>
    <name evidence="7" type="ORF">P43SY_005805</name>
</gene>
<proteinExistence type="predicted"/>
<dbReference type="EMBL" id="JAKCXM010000002">
    <property type="protein sequence ID" value="KAJ0409911.1"/>
    <property type="molecule type" value="Genomic_DNA"/>
</dbReference>
<evidence type="ECO:0000256" key="1">
    <source>
        <dbReference type="ARBA" id="ARBA00004141"/>
    </source>
</evidence>
<accession>A0AAD5M9W1</accession>
<reference evidence="7" key="1">
    <citation type="submission" date="2021-12" db="EMBL/GenBank/DDBJ databases">
        <title>Prjna785345.</title>
        <authorList>
            <person name="Rujirawat T."/>
            <person name="Krajaejun T."/>
        </authorList>
    </citation>
    <scope>NUCLEOTIDE SEQUENCE</scope>
    <source>
        <strain evidence="7">Pi057C3</strain>
    </source>
</reference>
<evidence type="ECO:0000256" key="3">
    <source>
        <dbReference type="ARBA" id="ARBA00022989"/>
    </source>
</evidence>
<organism evidence="7 8">
    <name type="scientific">Pythium insidiosum</name>
    <name type="common">Pythiosis disease agent</name>
    <dbReference type="NCBI Taxonomy" id="114742"/>
    <lineage>
        <taxon>Eukaryota</taxon>
        <taxon>Sar</taxon>
        <taxon>Stramenopiles</taxon>
        <taxon>Oomycota</taxon>
        <taxon>Peronosporomycetes</taxon>
        <taxon>Pythiales</taxon>
        <taxon>Pythiaceae</taxon>
        <taxon>Pythium</taxon>
    </lineage>
</organism>
<keyword evidence="2 6" id="KW-0812">Transmembrane</keyword>
<evidence type="ECO:0000256" key="6">
    <source>
        <dbReference type="SAM" id="Phobius"/>
    </source>
</evidence>
<evidence type="ECO:0000313" key="8">
    <source>
        <dbReference type="Proteomes" id="UP001209570"/>
    </source>
</evidence>
<evidence type="ECO:0008006" key="9">
    <source>
        <dbReference type="Google" id="ProtNLM"/>
    </source>
</evidence>
<evidence type="ECO:0000313" key="7">
    <source>
        <dbReference type="EMBL" id="KAJ0409911.1"/>
    </source>
</evidence>
<feature type="transmembrane region" description="Helical" evidence="6">
    <location>
        <begin position="136"/>
        <end position="159"/>
    </location>
</feature>
<evidence type="ECO:0000256" key="5">
    <source>
        <dbReference type="SAM" id="MobiDB-lite"/>
    </source>
</evidence>
<comment type="subcellular location">
    <subcellularLocation>
        <location evidence="1">Membrane</location>
        <topology evidence="1">Multi-pass membrane protein</topology>
    </subcellularLocation>
</comment>
<dbReference type="InterPro" id="IPR013714">
    <property type="entry name" value="Golgi_TVP15"/>
</dbReference>
<comment type="caution">
    <text evidence="7">The sequence shown here is derived from an EMBL/GenBank/DDBJ whole genome shotgun (WGS) entry which is preliminary data.</text>
</comment>
<sequence length="234" mass="25217">MMEPTSTTGKQPSPSPNAATTAGAGAAAPEQDANPSSAAAPAAQGSARSFQVPKVLMDKADDITQRITATDIARINGYMRFANLVGALLLGITCFFRMFTVSSYSHFLVVIYLIFLALGLVFIENHEQFPSIAEKVKLNFGFMFTAMGKAAYILSIAFLSFSQGWIGSCLGAFFLLLALFNFFLIYRHPAYQAHMTGNAQSSQQQADVESMPELRYNQAPVQAAPATKAAHVVV</sequence>
<feature type="transmembrane region" description="Helical" evidence="6">
    <location>
        <begin position="165"/>
        <end position="186"/>
    </location>
</feature>
<dbReference type="PANTHER" id="PTHR38894">
    <property type="entry name" value="TRANSMEMBRANE PROTEIN"/>
    <property type="match status" value="1"/>
</dbReference>
<feature type="region of interest" description="Disordered" evidence="5">
    <location>
        <begin position="1"/>
        <end position="45"/>
    </location>
</feature>
<name>A0AAD5M9W1_PYTIN</name>
<feature type="compositionally biased region" description="Low complexity" evidence="5">
    <location>
        <begin position="18"/>
        <end position="45"/>
    </location>
</feature>
<dbReference type="Pfam" id="PF08507">
    <property type="entry name" value="COPI_assoc"/>
    <property type="match status" value="1"/>
</dbReference>
<evidence type="ECO:0000256" key="4">
    <source>
        <dbReference type="ARBA" id="ARBA00023136"/>
    </source>
</evidence>
<feature type="compositionally biased region" description="Polar residues" evidence="5">
    <location>
        <begin position="1"/>
        <end position="12"/>
    </location>
</feature>
<dbReference type="PANTHER" id="PTHR38894:SF1">
    <property type="entry name" value="TRANSMEMBRANE PROTEIN"/>
    <property type="match status" value="1"/>
</dbReference>
<protein>
    <recommendedName>
        <fullName evidence="9">Golgi apparatus membrane protein TVP15</fullName>
    </recommendedName>
</protein>
<feature type="transmembrane region" description="Helical" evidence="6">
    <location>
        <begin position="81"/>
        <end position="99"/>
    </location>
</feature>
<dbReference type="Proteomes" id="UP001209570">
    <property type="component" value="Unassembled WGS sequence"/>
</dbReference>
<keyword evidence="8" id="KW-1185">Reference proteome</keyword>
<feature type="transmembrane region" description="Helical" evidence="6">
    <location>
        <begin position="105"/>
        <end position="124"/>
    </location>
</feature>
<dbReference type="GO" id="GO:0016020">
    <property type="term" value="C:membrane"/>
    <property type="evidence" value="ECO:0007669"/>
    <property type="project" value="UniProtKB-SubCell"/>
</dbReference>
<keyword evidence="4 6" id="KW-0472">Membrane</keyword>
<evidence type="ECO:0000256" key="2">
    <source>
        <dbReference type="ARBA" id="ARBA00022692"/>
    </source>
</evidence>